<dbReference type="EMBL" id="MTSE01000027">
    <property type="protein sequence ID" value="OUJ70041.1"/>
    <property type="molecule type" value="Genomic_DNA"/>
</dbReference>
<evidence type="ECO:0000313" key="1">
    <source>
        <dbReference type="EMBL" id="OUJ70041.1"/>
    </source>
</evidence>
<dbReference type="Proteomes" id="UP000194873">
    <property type="component" value="Unassembled WGS sequence"/>
</dbReference>
<organism evidence="1 2">
    <name type="scientific">Hymenobacter crusticola</name>
    <dbReference type="NCBI Taxonomy" id="1770526"/>
    <lineage>
        <taxon>Bacteria</taxon>
        <taxon>Pseudomonadati</taxon>
        <taxon>Bacteroidota</taxon>
        <taxon>Cytophagia</taxon>
        <taxon>Cytophagales</taxon>
        <taxon>Hymenobacteraceae</taxon>
        <taxon>Hymenobacter</taxon>
    </lineage>
</organism>
<proteinExistence type="predicted"/>
<dbReference type="AlphaFoldDB" id="A0A243W709"/>
<dbReference type="RefSeq" id="WP_086596958.1">
    <property type="nucleotide sequence ID" value="NZ_MTSE01000027.1"/>
</dbReference>
<comment type="caution">
    <text evidence="1">The sequence shown here is derived from an EMBL/GenBank/DDBJ whole genome shotgun (WGS) entry which is preliminary data.</text>
</comment>
<gene>
    <name evidence="1" type="ORF">BXP70_25555</name>
</gene>
<evidence type="ECO:0000313" key="2">
    <source>
        <dbReference type="Proteomes" id="UP000194873"/>
    </source>
</evidence>
<keyword evidence="2" id="KW-1185">Reference proteome</keyword>
<sequence length="72" mass="8341">MDNGQLWLSPTYRLQKVWCSVVLDRKRLHHQAALEYGQALCMAYLQMYPQAAHRVGQRQILSVLLRALDTVS</sequence>
<reference evidence="1 2" key="1">
    <citation type="submission" date="2017-01" db="EMBL/GenBank/DDBJ databases">
        <title>A new Hymenobacter.</title>
        <authorList>
            <person name="Liang Y."/>
            <person name="Feng F."/>
        </authorList>
    </citation>
    <scope>NUCLEOTIDE SEQUENCE [LARGE SCALE GENOMIC DNA]</scope>
    <source>
        <strain evidence="1">MIMBbqt21</strain>
    </source>
</reference>
<accession>A0A243W709</accession>
<name>A0A243W709_9BACT</name>
<protein>
    <submittedName>
        <fullName evidence="1">Uncharacterized protein</fullName>
    </submittedName>
</protein>